<proteinExistence type="inferred from homology"/>
<protein>
    <recommendedName>
        <fullName evidence="3 10">Cell division protein FtsX</fullName>
    </recommendedName>
</protein>
<dbReference type="RefSeq" id="WP_093198341.1">
    <property type="nucleotide sequence ID" value="NZ_FNGS01000002.1"/>
</dbReference>
<evidence type="ECO:0000256" key="6">
    <source>
        <dbReference type="ARBA" id="ARBA00022692"/>
    </source>
</evidence>
<feature type="transmembrane region" description="Helical" evidence="11">
    <location>
        <begin position="12"/>
        <end position="34"/>
    </location>
</feature>
<accession>A0A1G9K5V3</accession>
<evidence type="ECO:0000256" key="4">
    <source>
        <dbReference type="ARBA" id="ARBA00022475"/>
    </source>
</evidence>
<feature type="domain" description="FtsX extracellular" evidence="13">
    <location>
        <begin position="46"/>
        <end position="143"/>
    </location>
</feature>
<keyword evidence="5 10" id="KW-0132">Cell division</keyword>
<name>A0A1G9K5V3_9BACT</name>
<keyword evidence="15" id="KW-1185">Reference proteome</keyword>
<feature type="transmembrane region" description="Helical" evidence="11">
    <location>
        <begin position="257"/>
        <end position="277"/>
    </location>
</feature>
<feature type="domain" description="ABC3 transporter permease C-terminal" evidence="12">
    <location>
        <begin position="169"/>
        <end position="278"/>
    </location>
</feature>
<dbReference type="Pfam" id="PF02687">
    <property type="entry name" value="FtsX"/>
    <property type="match status" value="1"/>
</dbReference>
<dbReference type="PANTHER" id="PTHR47755">
    <property type="entry name" value="CELL DIVISION PROTEIN FTSX"/>
    <property type="match status" value="1"/>
</dbReference>
<evidence type="ECO:0000256" key="2">
    <source>
        <dbReference type="ARBA" id="ARBA00007379"/>
    </source>
</evidence>
<keyword evidence="8 10" id="KW-0472">Membrane</keyword>
<dbReference type="STRING" id="563176.SAMN04488090_0893"/>
<feature type="transmembrane region" description="Helical" evidence="11">
    <location>
        <begin position="163"/>
        <end position="190"/>
    </location>
</feature>
<keyword evidence="4 10" id="KW-1003">Cell membrane</keyword>
<evidence type="ECO:0000256" key="8">
    <source>
        <dbReference type="ARBA" id="ARBA00023136"/>
    </source>
</evidence>
<comment type="similarity">
    <text evidence="2 10">Belongs to the ABC-4 integral membrane protein family. FtsX subfamily.</text>
</comment>
<dbReference type="InterPro" id="IPR003838">
    <property type="entry name" value="ABC3_permease_C"/>
</dbReference>
<dbReference type="GO" id="GO:0051301">
    <property type="term" value="P:cell division"/>
    <property type="evidence" value="ECO:0007669"/>
    <property type="project" value="UniProtKB-KW"/>
</dbReference>
<evidence type="ECO:0000313" key="15">
    <source>
        <dbReference type="Proteomes" id="UP000198901"/>
    </source>
</evidence>
<dbReference type="AlphaFoldDB" id="A0A1G9K5V3"/>
<evidence type="ECO:0000256" key="5">
    <source>
        <dbReference type="ARBA" id="ARBA00022618"/>
    </source>
</evidence>
<evidence type="ECO:0000256" key="7">
    <source>
        <dbReference type="ARBA" id="ARBA00022989"/>
    </source>
</evidence>
<keyword evidence="9 10" id="KW-0131">Cell cycle</keyword>
<reference evidence="14 15" key="1">
    <citation type="submission" date="2016-10" db="EMBL/GenBank/DDBJ databases">
        <authorList>
            <person name="de Groot N.N."/>
        </authorList>
    </citation>
    <scope>NUCLEOTIDE SEQUENCE [LARGE SCALE GENOMIC DNA]</scope>
    <source>
        <strain evidence="14 15">DSM 21668</strain>
    </source>
</reference>
<dbReference type="Gene3D" id="3.30.70.3040">
    <property type="match status" value="1"/>
</dbReference>
<feature type="transmembrane region" description="Helical" evidence="11">
    <location>
        <begin position="214"/>
        <end position="237"/>
    </location>
</feature>
<dbReference type="PIRSF" id="PIRSF003097">
    <property type="entry name" value="FtsX"/>
    <property type="match status" value="1"/>
</dbReference>
<evidence type="ECO:0000256" key="10">
    <source>
        <dbReference type="PIRNR" id="PIRNR003097"/>
    </source>
</evidence>
<dbReference type="InterPro" id="IPR040690">
    <property type="entry name" value="FtsX_ECD"/>
</dbReference>
<evidence type="ECO:0000256" key="9">
    <source>
        <dbReference type="ARBA" id="ARBA00023306"/>
    </source>
</evidence>
<organism evidence="14 15">
    <name type="scientific">Siphonobacter aquaeclarae</name>
    <dbReference type="NCBI Taxonomy" id="563176"/>
    <lineage>
        <taxon>Bacteria</taxon>
        <taxon>Pseudomonadati</taxon>
        <taxon>Bacteroidota</taxon>
        <taxon>Cytophagia</taxon>
        <taxon>Cytophagales</taxon>
        <taxon>Cytophagaceae</taxon>
        <taxon>Siphonobacter</taxon>
    </lineage>
</organism>
<sequence>MIQQRKKYLPNFTVTVSLTIALFIIGLCGLLTIMGRKLSEVVKQNIEVQVYLEKGLTPGESDAIRKAIAAKPYVAKRNGQPQVSFMSKEAAADKFIKDTGENFRNFLGDNPLRDAMFVKVSEDYFSEAGLKQIKADLEKVDGVFEATYVENFVEEVNKNLAKIYLVLSVFVALLLIIIVVLVNNTIKLALYSQRFTIRSMQLVGATNGFIRRPFLYRGIVQGLLSAVFACVFLGVIIKLAFQYVEGINLLLGDWNKLATLAGVLALFGMVVGFLSTFQSVERYLRSSVERLY</sequence>
<keyword evidence="6 11" id="KW-0812">Transmembrane</keyword>
<gene>
    <name evidence="14" type="ORF">SAMN04488090_0893</name>
</gene>
<dbReference type="Pfam" id="PF18075">
    <property type="entry name" value="FtsX_ECD"/>
    <property type="match status" value="1"/>
</dbReference>
<evidence type="ECO:0000259" key="12">
    <source>
        <dbReference type="Pfam" id="PF02687"/>
    </source>
</evidence>
<dbReference type="PANTHER" id="PTHR47755:SF1">
    <property type="entry name" value="CELL DIVISION PROTEIN FTSX"/>
    <property type="match status" value="1"/>
</dbReference>
<evidence type="ECO:0000256" key="3">
    <source>
        <dbReference type="ARBA" id="ARBA00021907"/>
    </source>
</evidence>
<evidence type="ECO:0000256" key="11">
    <source>
        <dbReference type="SAM" id="Phobius"/>
    </source>
</evidence>
<dbReference type="OrthoDB" id="9813411at2"/>
<comment type="subcellular location">
    <subcellularLocation>
        <location evidence="1">Cell membrane</location>
        <topology evidence="1">Multi-pass membrane protein</topology>
    </subcellularLocation>
</comment>
<evidence type="ECO:0000313" key="14">
    <source>
        <dbReference type="EMBL" id="SDL45167.1"/>
    </source>
</evidence>
<dbReference type="InterPro" id="IPR004513">
    <property type="entry name" value="FtsX"/>
</dbReference>
<keyword evidence="7 11" id="KW-1133">Transmembrane helix</keyword>
<evidence type="ECO:0000259" key="13">
    <source>
        <dbReference type="Pfam" id="PF18075"/>
    </source>
</evidence>
<evidence type="ECO:0000256" key="1">
    <source>
        <dbReference type="ARBA" id="ARBA00004651"/>
    </source>
</evidence>
<dbReference type="Proteomes" id="UP000198901">
    <property type="component" value="Unassembled WGS sequence"/>
</dbReference>
<dbReference type="GO" id="GO:0005886">
    <property type="term" value="C:plasma membrane"/>
    <property type="evidence" value="ECO:0007669"/>
    <property type="project" value="UniProtKB-SubCell"/>
</dbReference>
<dbReference type="EMBL" id="FNGS01000002">
    <property type="protein sequence ID" value="SDL45167.1"/>
    <property type="molecule type" value="Genomic_DNA"/>
</dbReference>